<keyword evidence="1" id="KW-0696">RNA-directed RNA polymerase</keyword>
<keyword evidence="1" id="KW-0808">Transferase</keyword>
<name>A0A562JD43_9BACI</name>
<keyword evidence="2" id="KW-1185">Reference proteome</keyword>
<evidence type="ECO:0000313" key="2">
    <source>
        <dbReference type="Proteomes" id="UP000318667"/>
    </source>
</evidence>
<dbReference type="GO" id="GO:0003968">
    <property type="term" value="F:RNA-directed RNA polymerase activity"/>
    <property type="evidence" value="ECO:0007669"/>
    <property type="project" value="UniProtKB-KW"/>
</dbReference>
<dbReference type="EMBL" id="VLKI01000018">
    <property type="protein sequence ID" value="TWH81013.1"/>
    <property type="molecule type" value="Genomic_DNA"/>
</dbReference>
<gene>
    <name evidence="1" type="ORF">IQ19_04430</name>
</gene>
<reference evidence="1 2" key="1">
    <citation type="journal article" date="2015" name="Stand. Genomic Sci.">
        <title>Genomic Encyclopedia of Bacterial and Archaeal Type Strains, Phase III: the genomes of soil and plant-associated and newly described type strains.</title>
        <authorList>
            <person name="Whitman W.B."/>
            <person name="Woyke T."/>
            <person name="Klenk H.P."/>
            <person name="Zhou Y."/>
            <person name="Lilburn T.G."/>
            <person name="Beck B.J."/>
            <person name="De Vos P."/>
            <person name="Vandamme P."/>
            <person name="Eisen J.A."/>
            <person name="Garrity G."/>
            <person name="Hugenholtz P."/>
            <person name="Kyrpides N.C."/>
        </authorList>
    </citation>
    <scope>NUCLEOTIDE SEQUENCE [LARGE SCALE GENOMIC DNA]</scope>
    <source>
        <strain evidence="1 2">CGMCC 1.10115</strain>
    </source>
</reference>
<dbReference type="RefSeq" id="WP_144544937.1">
    <property type="nucleotide sequence ID" value="NZ_CBCSDC010000020.1"/>
</dbReference>
<comment type="caution">
    <text evidence="1">The sequence shown here is derived from an EMBL/GenBank/DDBJ whole genome shotgun (WGS) entry which is preliminary data.</text>
</comment>
<evidence type="ECO:0000313" key="1">
    <source>
        <dbReference type="EMBL" id="TWH81013.1"/>
    </source>
</evidence>
<dbReference type="GeneID" id="65405524"/>
<proteinExistence type="predicted"/>
<dbReference type="Proteomes" id="UP000318667">
    <property type="component" value="Unassembled WGS sequence"/>
</dbReference>
<dbReference type="AlphaFoldDB" id="A0A562JD43"/>
<organism evidence="1 2">
    <name type="scientific">Cytobacillus oceanisediminis</name>
    <dbReference type="NCBI Taxonomy" id="665099"/>
    <lineage>
        <taxon>Bacteria</taxon>
        <taxon>Bacillati</taxon>
        <taxon>Bacillota</taxon>
        <taxon>Bacilli</taxon>
        <taxon>Bacillales</taxon>
        <taxon>Bacillaceae</taxon>
        <taxon>Cytobacillus</taxon>
    </lineage>
</organism>
<accession>A0A562JD43</accession>
<keyword evidence="1" id="KW-0548">Nucleotidyltransferase</keyword>
<dbReference type="OrthoDB" id="2485429at2"/>
<sequence>MTNVNNKGVYIPSIEAADIYSHMIRNSYVKEEYVGMIPYSLELIQLKKQGLVPFSTKFQPNKNLSNDIINVKFDQKVKSGKHILKFLPEIITEKESKLNEATDSKVIDKLKKSIEHSTKLQQEIDVDSDEWQEVSAKDLREILYVNGLVINGQKYHFYKRSSSKSRTGQCLFIKEELHNSMINWSRMDLPFNENDKVDLAGLLAYESLVGSSIESTIEINPKNILIVDDVKSTFKEVCNVIRTGENGFLDSYEEMVSVTNELFDGEALLDSGMFKQGQSMMLLRNHMFKAAAFATNLQLFFNDYFKSDYEEKYIEDMFGNQIKVTDIQMVINPSCLKALKFSSVLGSKHAMWEHWKMKVEEDGSLFGVCKHEKATKRGYFNGNPLQQTSYQMLNSLPADKEDIEKLSQFERDYIMELKNNDEAFIQYINDTKNEINSNEMFVELYSRNKEIVRTKIFREFRRKAISNYVKYVKKGKVRLNGDYAVLLGNPVEYLYHSVGEEITESLTLKGNQVYSTMFNFGRELVGFRNPHTSQSNVLKVENTYNKMIDKYFELTSNIVAVNTIGFNLPNILSGSDFDSDTIVLFDNVHMLKLANECYGYYKVCVNDVSSQSKSYKLNLKDIATIDNNLSDSQRFIGEVVNVGQLALSLYWDKLNNGLKASDKQMQELSKKTDVMCILGGICIDLAKKFYDIDIAKEIKNVRSQLDMKVNTDEESAKPDFWRYVSNNENTKFTRYKCPMDYLYEVMSELKNANGKTSIELVKLLDKKENKKANRRQIPKAQELAFELQGQIAAIKTAGGNEEEMNIKVEEVTNAYSEKFKKLKINDNTMFAILRIISEEAEEKEVNEKKKKKSLVRLMNALYKSQGEIFINAFTVK</sequence>
<protein>
    <submittedName>
        <fullName evidence="1">RNA-dependent RNA polymerase</fullName>
    </submittedName>
</protein>